<comment type="subcellular location">
    <subcellularLocation>
        <location evidence="1">Cell membrane</location>
        <topology evidence="1">Multi-pass membrane protein</topology>
    </subcellularLocation>
</comment>
<protein>
    <recommendedName>
        <fullName evidence="10">G-protein coupled receptors family 1 profile domain-containing protein</fullName>
    </recommendedName>
</protein>
<evidence type="ECO:0000256" key="9">
    <source>
        <dbReference type="SAM" id="Phobius"/>
    </source>
</evidence>
<evidence type="ECO:0000313" key="11">
    <source>
        <dbReference type="EMBL" id="CAG2258070.1"/>
    </source>
</evidence>
<evidence type="ECO:0000256" key="2">
    <source>
        <dbReference type="ARBA" id="ARBA00022475"/>
    </source>
</evidence>
<evidence type="ECO:0000256" key="5">
    <source>
        <dbReference type="ARBA" id="ARBA00023040"/>
    </source>
</evidence>
<dbReference type="PROSITE" id="PS50262">
    <property type="entry name" value="G_PROTEIN_RECEP_F1_2"/>
    <property type="match status" value="2"/>
</dbReference>
<dbReference type="AlphaFoldDB" id="A0A8S3VRD6"/>
<feature type="transmembrane region" description="Helical" evidence="9">
    <location>
        <begin position="97"/>
        <end position="119"/>
    </location>
</feature>
<feature type="domain" description="G-protein coupled receptors family 1 profile" evidence="10">
    <location>
        <begin position="77"/>
        <end position="176"/>
    </location>
</feature>
<keyword evidence="3 9" id="KW-0812">Transmembrane</keyword>
<keyword evidence="6 9" id="KW-0472">Membrane</keyword>
<dbReference type="GO" id="GO:0004930">
    <property type="term" value="F:G protein-coupled receptor activity"/>
    <property type="evidence" value="ECO:0007669"/>
    <property type="project" value="UniProtKB-KW"/>
</dbReference>
<dbReference type="PRINTS" id="PR00237">
    <property type="entry name" value="GPCRRHODOPSN"/>
</dbReference>
<evidence type="ECO:0000313" key="12">
    <source>
        <dbReference type="Proteomes" id="UP000683360"/>
    </source>
</evidence>
<keyword evidence="5" id="KW-0297">G-protein coupled receptor</keyword>
<evidence type="ECO:0000259" key="10">
    <source>
        <dbReference type="PROSITE" id="PS50262"/>
    </source>
</evidence>
<feature type="transmembrane region" description="Helical" evidence="9">
    <location>
        <begin position="408"/>
        <end position="434"/>
    </location>
</feature>
<dbReference type="EMBL" id="CAJPWZ010003335">
    <property type="protein sequence ID" value="CAG2258070.1"/>
    <property type="molecule type" value="Genomic_DNA"/>
</dbReference>
<gene>
    <name evidence="11" type="ORF">MEDL_69260</name>
</gene>
<keyword evidence="2" id="KW-1003">Cell membrane</keyword>
<dbReference type="InterPro" id="IPR050569">
    <property type="entry name" value="TAAR"/>
</dbReference>
<evidence type="ECO:0000256" key="3">
    <source>
        <dbReference type="ARBA" id="ARBA00022692"/>
    </source>
</evidence>
<keyword evidence="7" id="KW-0675">Receptor</keyword>
<dbReference type="Proteomes" id="UP000683360">
    <property type="component" value="Unassembled WGS sequence"/>
</dbReference>
<feature type="transmembrane region" description="Helical" evidence="9">
    <location>
        <begin position="440"/>
        <end position="459"/>
    </location>
</feature>
<feature type="transmembrane region" description="Helical" evidence="9">
    <location>
        <begin position="64"/>
        <end position="85"/>
    </location>
</feature>
<comment type="caution">
    <text evidence="11">The sequence shown here is derived from an EMBL/GenBank/DDBJ whole genome shotgun (WGS) entry which is preliminary data.</text>
</comment>
<evidence type="ECO:0000256" key="1">
    <source>
        <dbReference type="ARBA" id="ARBA00004651"/>
    </source>
</evidence>
<dbReference type="OrthoDB" id="6123136at2759"/>
<dbReference type="InterPro" id="IPR017452">
    <property type="entry name" value="GPCR_Rhodpsn_7TM"/>
</dbReference>
<organism evidence="11 12">
    <name type="scientific">Mytilus edulis</name>
    <name type="common">Blue mussel</name>
    <dbReference type="NCBI Taxonomy" id="6550"/>
    <lineage>
        <taxon>Eukaryota</taxon>
        <taxon>Metazoa</taxon>
        <taxon>Spiralia</taxon>
        <taxon>Lophotrochozoa</taxon>
        <taxon>Mollusca</taxon>
        <taxon>Bivalvia</taxon>
        <taxon>Autobranchia</taxon>
        <taxon>Pteriomorphia</taxon>
        <taxon>Mytilida</taxon>
        <taxon>Mytiloidea</taxon>
        <taxon>Mytilidae</taxon>
        <taxon>Mytilinae</taxon>
        <taxon>Mytilus</taxon>
    </lineage>
</organism>
<sequence length="524" mass="59099">MDSLTSHSSFFNMSHINSSGVPYKKETSDTSNGTSVVGTTDTGNNTNIFDRKDFCSTQYCIPNAIIISLISISGVIMNLVVIVIVKVDKRLHQPTFVAIACLALPDFTYLVFRYIRYIIDGYIWMNISKSDYRKIRATLDFIGLVAAGSSVFHVVFMSVLRYFIIVHPLKSRSILTCKRPGKCYECGKSGHWRKDHAAMKQSFDKISIDFEYLSDCQDFEEFGISDSENIKLVASLVGQIISMQAAMGSVVRLRTRSLYECIMQKASWDSPVLIKEMAFDEVVFWKENVEFLNGKELLDEKVCTSVVYTDASGTGFGGYIVEYEESEVIGSWKPDEQVKRIQLGQTIEDEILAAGVTSDNFSTLADRMVLTGVMQIALDFRDNTTENETYGNVSDEKTLYNVFRFDSYCVPIATTLSAISIVGLVTNLMVIVTIASDRKIHQPTFVVICSLAVADFMFLFTRYPRYIIQCFFTAKFSVELLRAIKMVLDFSGFLAGIASIVHIVFISVVRYFIIVYPFRIYVSF</sequence>
<reference evidence="11" key="1">
    <citation type="submission" date="2021-03" db="EMBL/GenBank/DDBJ databases">
        <authorList>
            <person name="Bekaert M."/>
        </authorList>
    </citation>
    <scope>NUCLEOTIDE SEQUENCE</scope>
</reference>
<name>A0A8S3VRD6_MYTED</name>
<dbReference type="PANTHER" id="PTHR24249">
    <property type="entry name" value="HISTAMINE RECEPTOR-RELATED G-PROTEIN COUPLED RECEPTOR"/>
    <property type="match status" value="1"/>
</dbReference>
<dbReference type="Gene3D" id="1.20.1070.10">
    <property type="entry name" value="Rhodopsin 7-helix transmembrane proteins"/>
    <property type="match status" value="2"/>
</dbReference>
<evidence type="ECO:0000256" key="7">
    <source>
        <dbReference type="ARBA" id="ARBA00023170"/>
    </source>
</evidence>
<dbReference type="InterPro" id="IPR000276">
    <property type="entry name" value="GPCR_Rhodpsn"/>
</dbReference>
<dbReference type="SUPFAM" id="SSF81321">
    <property type="entry name" value="Family A G protein-coupled receptor-like"/>
    <property type="match status" value="2"/>
</dbReference>
<proteinExistence type="predicted"/>
<accession>A0A8S3VRD6</accession>
<keyword evidence="4 9" id="KW-1133">Transmembrane helix</keyword>
<feature type="transmembrane region" description="Helical" evidence="9">
    <location>
        <begin position="139"/>
        <end position="164"/>
    </location>
</feature>
<evidence type="ECO:0000256" key="8">
    <source>
        <dbReference type="ARBA" id="ARBA00023224"/>
    </source>
</evidence>
<dbReference type="Pfam" id="PF00001">
    <property type="entry name" value="7tm_1"/>
    <property type="match status" value="2"/>
</dbReference>
<evidence type="ECO:0000256" key="6">
    <source>
        <dbReference type="ARBA" id="ARBA00023136"/>
    </source>
</evidence>
<keyword evidence="8" id="KW-0807">Transducer</keyword>
<evidence type="ECO:0000256" key="4">
    <source>
        <dbReference type="ARBA" id="ARBA00022989"/>
    </source>
</evidence>
<dbReference type="PANTHER" id="PTHR24249:SF372">
    <property type="entry name" value="G-PROTEIN COUPLED RECEPTORS FAMILY 1 PROFILE DOMAIN-CONTAINING PROTEIN"/>
    <property type="match status" value="1"/>
</dbReference>
<feature type="transmembrane region" description="Helical" evidence="9">
    <location>
        <begin position="490"/>
        <end position="513"/>
    </location>
</feature>
<dbReference type="GO" id="GO:0005886">
    <property type="term" value="C:plasma membrane"/>
    <property type="evidence" value="ECO:0007669"/>
    <property type="project" value="UniProtKB-SubCell"/>
</dbReference>
<feature type="domain" description="G-protein coupled receptors family 1 profile" evidence="10">
    <location>
        <begin position="426"/>
        <end position="524"/>
    </location>
</feature>
<keyword evidence="12" id="KW-1185">Reference proteome</keyword>
<dbReference type="CDD" id="cd00637">
    <property type="entry name" value="7tm_classA_rhodopsin-like"/>
    <property type="match status" value="2"/>
</dbReference>